<dbReference type="AlphaFoldDB" id="A0A8J3UCV1"/>
<evidence type="ECO:0008006" key="4">
    <source>
        <dbReference type="Google" id="ProtNLM"/>
    </source>
</evidence>
<evidence type="ECO:0000313" key="2">
    <source>
        <dbReference type="EMBL" id="GII42460.1"/>
    </source>
</evidence>
<proteinExistence type="predicted"/>
<evidence type="ECO:0000313" key="3">
    <source>
        <dbReference type="Proteomes" id="UP000622547"/>
    </source>
</evidence>
<feature type="transmembrane region" description="Helical" evidence="1">
    <location>
        <begin position="66"/>
        <end position="91"/>
    </location>
</feature>
<comment type="caution">
    <text evidence="2">The sequence shown here is derived from an EMBL/GenBank/DDBJ whole genome shotgun (WGS) entry which is preliminary data.</text>
</comment>
<keyword evidence="3" id="KW-1185">Reference proteome</keyword>
<dbReference type="Proteomes" id="UP000622547">
    <property type="component" value="Unassembled WGS sequence"/>
</dbReference>
<name>A0A8J3UCV1_9ACTN</name>
<keyword evidence="1" id="KW-1133">Transmembrane helix</keyword>
<organism evidence="2 3">
    <name type="scientific">Planotetraspora phitsanulokensis</name>
    <dbReference type="NCBI Taxonomy" id="575192"/>
    <lineage>
        <taxon>Bacteria</taxon>
        <taxon>Bacillati</taxon>
        <taxon>Actinomycetota</taxon>
        <taxon>Actinomycetes</taxon>
        <taxon>Streptosporangiales</taxon>
        <taxon>Streptosporangiaceae</taxon>
        <taxon>Planotetraspora</taxon>
    </lineage>
</organism>
<sequence>MRRRAARGRTLGRETARANRAGLTTLGLILFAGGGAAVSRGLGAFGSAAAQDPLLDGGVTSLIRQGWFWPAVAAASIVVALIGLSWLLALLRPARLRRVRLESGTTGVTEMNGRLAGDTLGRQVSGFPGVRQARAVLRGTADRPALDVRVTTRDPAAVDSVLARLRDEAFPAIRTTLGFERLPALVRLGFAKGRPPREVH</sequence>
<keyword evidence="1" id="KW-0472">Membrane</keyword>
<reference evidence="2 3" key="1">
    <citation type="submission" date="2021-01" db="EMBL/GenBank/DDBJ databases">
        <title>Whole genome shotgun sequence of Planotetraspora phitsanulokensis NBRC 104273.</title>
        <authorList>
            <person name="Komaki H."/>
            <person name="Tamura T."/>
        </authorList>
    </citation>
    <scope>NUCLEOTIDE SEQUENCE [LARGE SCALE GENOMIC DNA]</scope>
    <source>
        <strain evidence="2 3">NBRC 104273</strain>
    </source>
</reference>
<protein>
    <recommendedName>
        <fullName evidence="4">Alkaline shock response membrane anchor protein AmaP</fullName>
    </recommendedName>
</protein>
<gene>
    <name evidence="2" type="ORF">Pph01_74630</name>
</gene>
<evidence type="ECO:0000256" key="1">
    <source>
        <dbReference type="SAM" id="Phobius"/>
    </source>
</evidence>
<dbReference type="EMBL" id="BOOP01000043">
    <property type="protein sequence ID" value="GII42460.1"/>
    <property type="molecule type" value="Genomic_DNA"/>
</dbReference>
<accession>A0A8J3UCV1</accession>
<dbReference type="RefSeq" id="WP_204077876.1">
    <property type="nucleotide sequence ID" value="NZ_BOOP01000043.1"/>
</dbReference>
<keyword evidence="1" id="KW-0812">Transmembrane</keyword>